<sequence length="285" mass="31029">MIGRVLGAMLVLLAACGTPSNPVEGPAVASAPSVDCPFPESGFDCDFQRRFSAAQAYVDGRPGVTALVVRDREQGLLWRNEHSGTMIWTASTIKLAMAADLLARDRAEEITLTPADRAAIGAMLFDSDDKAATTLWMRFSGEDHTVFNKRFPRIGLISLRPQAGFGRVYPYWGFQKTTAEDLDRLLTHVLAESAPADRAYLVERMRAVASNQRWGVWDAGPAARPGAKNGWADEAGGWVMNSIGFVGPAERYTVVILNDLRGEGGYDEGRQTTSEAARLLFGGRF</sequence>
<dbReference type="EMBL" id="JBHSKF010000004">
    <property type="protein sequence ID" value="MFC5287663.1"/>
    <property type="molecule type" value="Genomic_DNA"/>
</dbReference>
<reference evidence="2" key="1">
    <citation type="journal article" date="2019" name="Int. J. Syst. Evol. Microbiol.">
        <title>The Global Catalogue of Microorganisms (GCM) 10K type strain sequencing project: providing services to taxonomists for standard genome sequencing and annotation.</title>
        <authorList>
            <consortium name="The Broad Institute Genomics Platform"/>
            <consortium name="The Broad Institute Genome Sequencing Center for Infectious Disease"/>
            <person name="Wu L."/>
            <person name="Ma J."/>
        </authorList>
    </citation>
    <scope>NUCLEOTIDE SEQUENCE [LARGE SCALE GENOMIC DNA]</scope>
    <source>
        <strain evidence="2">CCUG 59778</strain>
    </source>
</reference>
<name>A0ABW0EJQ3_9PSEU</name>
<dbReference type="Proteomes" id="UP001596157">
    <property type="component" value="Unassembled WGS sequence"/>
</dbReference>
<dbReference type="InterPro" id="IPR012338">
    <property type="entry name" value="Beta-lactam/transpept-like"/>
</dbReference>
<dbReference type="RefSeq" id="WP_378246843.1">
    <property type="nucleotide sequence ID" value="NZ_JBHSKF010000004.1"/>
</dbReference>
<gene>
    <name evidence="1" type="ORF">ACFPM7_11435</name>
</gene>
<evidence type="ECO:0000313" key="1">
    <source>
        <dbReference type="EMBL" id="MFC5287663.1"/>
    </source>
</evidence>
<comment type="caution">
    <text evidence="1">The sequence shown here is derived from an EMBL/GenBank/DDBJ whole genome shotgun (WGS) entry which is preliminary data.</text>
</comment>
<dbReference type="Gene3D" id="3.40.710.10">
    <property type="entry name" value="DD-peptidase/beta-lactamase superfamily"/>
    <property type="match status" value="1"/>
</dbReference>
<dbReference type="PROSITE" id="PS51257">
    <property type="entry name" value="PROKAR_LIPOPROTEIN"/>
    <property type="match status" value="1"/>
</dbReference>
<protein>
    <submittedName>
        <fullName evidence="1">Tat pathway signal sequence</fullName>
    </submittedName>
</protein>
<accession>A0ABW0EJQ3</accession>
<evidence type="ECO:0000313" key="2">
    <source>
        <dbReference type="Proteomes" id="UP001596157"/>
    </source>
</evidence>
<keyword evidence="2" id="KW-1185">Reference proteome</keyword>
<dbReference type="SUPFAM" id="SSF56601">
    <property type="entry name" value="beta-lactamase/transpeptidase-like"/>
    <property type="match status" value="1"/>
</dbReference>
<organism evidence="1 2">
    <name type="scientific">Actinokineospora guangxiensis</name>
    <dbReference type="NCBI Taxonomy" id="1490288"/>
    <lineage>
        <taxon>Bacteria</taxon>
        <taxon>Bacillati</taxon>
        <taxon>Actinomycetota</taxon>
        <taxon>Actinomycetes</taxon>
        <taxon>Pseudonocardiales</taxon>
        <taxon>Pseudonocardiaceae</taxon>
        <taxon>Actinokineospora</taxon>
    </lineage>
</organism>
<proteinExistence type="predicted"/>